<keyword evidence="9 12" id="KW-0560">Oxidoreductase</keyword>
<dbReference type="InterPro" id="IPR001433">
    <property type="entry name" value="OxRdtase_FAD/NAD-bd"/>
</dbReference>
<dbReference type="InterPro" id="IPR039261">
    <property type="entry name" value="FNR_nucleotide-bd"/>
</dbReference>
<comment type="cofactor">
    <cofactor evidence="12 13">
        <name>heme</name>
        <dbReference type="ChEBI" id="CHEBI:30413"/>
    </cofactor>
</comment>
<evidence type="ECO:0000256" key="13">
    <source>
        <dbReference type="PIRSR" id="PIRSR000209-1"/>
    </source>
</evidence>
<keyword evidence="2 12" id="KW-0813">Transport</keyword>
<dbReference type="AlphaFoldDB" id="A0A0C4Y7K2"/>
<dbReference type="InterPro" id="IPR023206">
    <property type="entry name" value="Bifunctional_P450_P450_red"/>
</dbReference>
<dbReference type="GO" id="GO:0005506">
    <property type="term" value="F:iron ion binding"/>
    <property type="evidence" value="ECO:0007669"/>
    <property type="project" value="UniProtKB-UniRule"/>
</dbReference>
<dbReference type="GO" id="GO:0005829">
    <property type="term" value="C:cytosol"/>
    <property type="evidence" value="ECO:0007669"/>
    <property type="project" value="TreeGrafter"/>
</dbReference>
<dbReference type="Gene3D" id="1.20.990.10">
    <property type="entry name" value="NADPH-cytochrome p450 Reductase, Chain A, domain 3"/>
    <property type="match status" value="1"/>
</dbReference>
<dbReference type="InterPro" id="IPR001128">
    <property type="entry name" value="Cyt_P450"/>
</dbReference>
<evidence type="ECO:0000256" key="12">
    <source>
        <dbReference type="PIRNR" id="PIRNR000209"/>
    </source>
</evidence>
<dbReference type="Gene3D" id="3.40.50.80">
    <property type="entry name" value="Nucleotide-binding domain of ferredoxin-NADP reductase (FNR) module"/>
    <property type="match status" value="1"/>
</dbReference>
<dbReference type="Gene3D" id="1.10.630.10">
    <property type="entry name" value="Cytochrome P450"/>
    <property type="match status" value="1"/>
</dbReference>
<dbReference type="Pfam" id="PF00175">
    <property type="entry name" value="NAD_binding_1"/>
    <property type="match status" value="1"/>
</dbReference>
<reference evidence="17 18" key="1">
    <citation type="journal article" date="2015" name="Genome Announc.">
        <title>Complete Genome Sequence of Cupriavidus basilensis 4G11, Isolated from the Oak Ridge Field Research Center Site.</title>
        <authorList>
            <person name="Ray J."/>
            <person name="Waters R.J."/>
            <person name="Skerker J.M."/>
            <person name="Kuehl J.V."/>
            <person name="Price M.N."/>
            <person name="Huang J."/>
            <person name="Chakraborty R."/>
            <person name="Arkin A.P."/>
            <person name="Deutschbauer A."/>
        </authorList>
    </citation>
    <scope>NUCLEOTIDE SEQUENCE [LARGE SCALE GENOMIC DNA]</scope>
    <source>
        <strain evidence="17">4G11</strain>
    </source>
</reference>
<dbReference type="PANTHER" id="PTHR19384:SF17">
    <property type="entry name" value="NADPH--CYTOCHROME P450 REDUCTASE"/>
    <property type="match status" value="1"/>
</dbReference>
<keyword evidence="7 12" id="KW-0274">FAD</keyword>
<accession>A0A0C4Y7K2</accession>
<dbReference type="InterPro" id="IPR029039">
    <property type="entry name" value="Flavoprotein-like_sf"/>
</dbReference>
<keyword evidence="6 12" id="KW-0479">Metal-binding</keyword>
<dbReference type="PROSITE" id="PS00086">
    <property type="entry name" value="CYTOCHROME_P450"/>
    <property type="match status" value="1"/>
</dbReference>
<evidence type="ECO:0000256" key="7">
    <source>
        <dbReference type="ARBA" id="ARBA00022827"/>
    </source>
</evidence>
<dbReference type="SUPFAM" id="SSF52218">
    <property type="entry name" value="Flavoproteins"/>
    <property type="match status" value="1"/>
</dbReference>
<evidence type="ECO:0000259" key="16">
    <source>
        <dbReference type="PROSITE" id="PS51384"/>
    </source>
</evidence>
<evidence type="ECO:0000256" key="8">
    <source>
        <dbReference type="ARBA" id="ARBA00022857"/>
    </source>
</evidence>
<dbReference type="GO" id="GO:0003958">
    <property type="term" value="F:NADPH-hemoprotein reductase activity"/>
    <property type="evidence" value="ECO:0007669"/>
    <property type="project" value="UniProtKB-UniRule"/>
</dbReference>
<evidence type="ECO:0000256" key="2">
    <source>
        <dbReference type="ARBA" id="ARBA00022448"/>
    </source>
</evidence>
<dbReference type="SUPFAM" id="SSF52343">
    <property type="entry name" value="Ferredoxin reductase-like, C-terminal NADP-linked domain"/>
    <property type="match status" value="1"/>
</dbReference>
<evidence type="ECO:0000256" key="5">
    <source>
        <dbReference type="ARBA" id="ARBA00022643"/>
    </source>
</evidence>
<dbReference type="InterPro" id="IPR017972">
    <property type="entry name" value="Cyt_P450_CS"/>
</dbReference>
<dbReference type="PIRSF" id="PIRSF000209">
    <property type="entry name" value="Bifunctional_P450_P450R"/>
    <property type="match status" value="1"/>
</dbReference>
<dbReference type="SUPFAM" id="SSF63380">
    <property type="entry name" value="Riboflavin synthase domain-like"/>
    <property type="match status" value="1"/>
</dbReference>
<evidence type="ECO:0000256" key="3">
    <source>
        <dbReference type="ARBA" id="ARBA00022617"/>
    </source>
</evidence>
<dbReference type="STRING" id="68895.RR42_m4058"/>
<dbReference type="InterPro" id="IPR003097">
    <property type="entry name" value="CysJ-like_FAD-binding"/>
</dbReference>
<dbReference type="Gene3D" id="2.40.30.10">
    <property type="entry name" value="Translation factors"/>
    <property type="match status" value="1"/>
</dbReference>
<dbReference type="GO" id="GO:0020037">
    <property type="term" value="F:heme binding"/>
    <property type="evidence" value="ECO:0007669"/>
    <property type="project" value="UniProtKB-UniRule"/>
</dbReference>
<dbReference type="Pfam" id="PF00258">
    <property type="entry name" value="Flavodoxin_1"/>
    <property type="match status" value="1"/>
</dbReference>
<evidence type="ECO:0000259" key="15">
    <source>
        <dbReference type="PROSITE" id="PS50902"/>
    </source>
</evidence>
<dbReference type="Proteomes" id="UP000031843">
    <property type="component" value="Chromosome main"/>
</dbReference>
<keyword evidence="11 12" id="KW-0503">Monooxygenase</keyword>
<evidence type="ECO:0000256" key="10">
    <source>
        <dbReference type="ARBA" id="ARBA00023004"/>
    </source>
</evidence>
<feature type="domain" description="FAD-binding FR-type" evidence="16">
    <location>
        <begin position="695"/>
        <end position="942"/>
    </location>
</feature>
<dbReference type="SUPFAM" id="SSF48264">
    <property type="entry name" value="Cytochrome P450"/>
    <property type="match status" value="1"/>
</dbReference>
<dbReference type="GO" id="GO:0050660">
    <property type="term" value="F:flavin adenine dinucleotide binding"/>
    <property type="evidence" value="ECO:0007669"/>
    <property type="project" value="TreeGrafter"/>
</dbReference>
<feature type="binding site" description="axial binding residue" evidence="13">
    <location>
        <position position="434"/>
    </location>
    <ligand>
        <name>heme</name>
        <dbReference type="ChEBI" id="CHEBI:30413"/>
    </ligand>
    <ligandPart>
        <name>Fe</name>
        <dbReference type="ChEBI" id="CHEBI:18248"/>
    </ligandPart>
</feature>
<sequence>MQRASTPASAAPAATSATIPAAQPARSLEPIPRDPGWPLVGNLLQVTPGKVGQHLLARSRAFDGIFELDFAGRRVAFVSDAALVGELSDGQHFRKIVGPPLSYLRDLAGDGLFTAHAEEENWGRAHRILMPAFSQRAMKGYFDVMLRVANRLVDKWDRQGADTDIPIADDMTRLTLDTIALSGFGYDFDSFSREQLHPFIDAMVGALEEAMGKLTRFALQDKFMHKAHRKFADDIQYMRELVDDVVRQRRAAAGNHAGQPPAHDLLNLMLEARDPETDQRLDDVNIRNQVITFLIAGHETTSGLLTFALYELLRHPGVLAQAYAEVDAVLPGDAQPVYADLAKLQVIDRVLKETLRLWPTAPAFAVAPLEDTVIGGRYLIRKDRRVSVVLTALHRDPKVWADPETFDIDRFLPENEARIHPHAYKPFGNGERACIGRQFALTEAKLALALMLRNFQFSDPHDYQFRIKETLTLKPDAFTLRARRRRAHERIAAAPAPGAASVQSQPPAVRGNGQPLAVLCGSSLGTARELAEQIHAGALAAGFAATLRDLDEAVGALPTDGLAVIVAATYNGRAPDSARRFEAMLDSGDAGGYRAQGLRFALLGCGNSQWATYQAFPKRLHDFFSAAGAAPLLARGEADGNGDFDQAAESWLAALWQSLQALRVEQGAAPDAAGASQIEVRLRDIATIRASTLPPSAQAFTVLANTELVNDPAGLWDFALEAPRTATRDIQLRLPEGASYATGDHLAVYPRNHPATVRDLCERLDLDPDAMVTLSAAPGCAARGLPLDEALPLRELLTHFIELQDVVSRQTLRTLLQYTRCPFTRAALERLGSDHAQEGYAARVASQRLGLVDVLVSHPAIALTLPGLLACTVPMRPRFYSIASSPLVSPDVATITVGTVWSPALSGRGMFRGVASTWLQGLAPGAVVAAAIRTPNPAFAPDPDPARPMILVGPGTGIAPFRGFLEERAAQKAAGRAVAASQFYYGCRHPGHDWLYRDDVARWQAEGVVQAHAAYSTTPAADQRYVQHLLWRDRQAIWAMLQDGATIYVCGDGRQMAPAVRRTLIEIAAQQGGMSEAAASDWLAGMVAQGRYRQDVFN</sequence>
<dbReference type="KEGG" id="cbw:RR42_m4058"/>
<dbReference type="InterPro" id="IPR001709">
    <property type="entry name" value="Flavoprot_Pyr_Nucl_cyt_Rdtase"/>
</dbReference>
<dbReference type="Pfam" id="PF00067">
    <property type="entry name" value="p450"/>
    <property type="match status" value="1"/>
</dbReference>
<name>A0A0C4Y7K2_9BURK</name>
<protein>
    <recommendedName>
        <fullName evidence="12">Bifunctional cytochrome P450/NADPH--P450 reductase</fullName>
    </recommendedName>
    <domain>
        <recommendedName>
            <fullName evidence="12">Cytochrome P450</fullName>
            <ecNumber evidence="12">1.14.14.1</ecNumber>
        </recommendedName>
    </domain>
    <domain>
        <recommendedName>
            <fullName evidence="12">NADPH--cytochrome P450 reductase</fullName>
            <ecNumber evidence="12">1.6.2.4</ecNumber>
        </recommendedName>
    </domain>
</protein>
<dbReference type="Gene3D" id="3.40.50.360">
    <property type="match status" value="1"/>
</dbReference>
<evidence type="ECO:0000256" key="4">
    <source>
        <dbReference type="ARBA" id="ARBA00022630"/>
    </source>
</evidence>
<organism evidence="17 18">
    <name type="scientific">Cupriavidus basilensis</name>
    <dbReference type="NCBI Taxonomy" id="68895"/>
    <lineage>
        <taxon>Bacteria</taxon>
        <taxon>Pseudomonadati</taxon>
        <taxon>Pseudomonadota</taxon>
        <taxon>Betaproteobacteria</taxon>
        <taxon>Burkholderiales</taxon>
        <taxon>Burkholderiaceae</taxon>
        <taxon>Cupriavidus</taxon>
    </lineage>
</organism>
<keyword evidence="18" id="KW-1185">Reference proteome</keyword>
<keyword evidence="8 12" id="KW-0521">NADP</keyword>
<dbReference type="InterPro" id="IPR008254">
    <property type="entry name" value="Flavodoxin/NO_synth"/>
</dbReference>
<dbReference type="Pfam" id="PF00667">
    <property type="entry name" value="FAD_binding_1"/>
    <property type="match status" value="1"/>
</dbReference>
<keyword evidence="12" id="KW-0249">Electron transport</keyword>
<dbReference type="PROSITE" id="PS51384">
    <property type="entry name" value="FAD_FR"/>
    <property type="match status" value="1"/>
</dbReference>
<feature type="region of interest" description="Disordered" evidence="14">
    <location>
        <begin position="1"/>
        <end position="32"/>
    </location>
</feature>
<dbReference type="EC" id="1.6.2.4" evidence="12"/>
<evidence type="ECO:0000256" key="9">
    <source>
        <dbReference type="ARBA" id="ARBA00023002"/>
    </source>
</evidence>
<keyword evidence="4 12" id="KW-0285">Flavoprotein</keyword>
<keyword evidence="10 12" id="KW-0408">Iron</keyword>
<comment type="cofactor">
    <cofactor evidence="12">
        <name>FAD</name>
        <dbReference type="ChEBI" id="CHEBI:57692"/>
    </cofactor>
    <cofactor evidence="12">
        <name>FMN</name>
        <dbReference type="ChEBI" id="CHEBI:58210"/>
    </cofactor>
</comment>
<dbReference type="PANTHER" id="PTHR19384">
    <property type="entry name" value="NITRIC OXIDE SYNTHASE-RELATED"/>
    <property type="match status" value="1"/>
</dbReference>
<feature type="domain" description="Flavodoxin-like" evidence="15">
    <location>
        <begin position="516"/>
        <end position="656"/>
    </location>
</feature>
<dbReference type="InterPro" id="IPR023173">
    <property type="entry name" value="NADPH_Cyt_P450_Rdtase_alpha"/>
</dbReference>
<evidence type="ECO:0000313" key="18">
    <source>
        <dbReference type="Proteomes" id="UP000031843"/>
    </source>
</evidence>
<dbReference type="GO" id="GO:0010181">
    <property type="term" value="F:FMN binding"/>
    <property type="evidence" value="ECO:0007669"/>
    <property type="project" value="UniProtKB-UniRule"/>
</dbReference>
<dbReference type="RefSeq" id="WP_043350652.1">
    <property type="nucleotide sequence ID" value="NZ_CP010536.1"/>
</dbReference>
<dbReference type="InterPro" id="IPR017938">
    <property type="entry name" value="Riboflavin_synthase-like_b-brl"/>
</dbReference>
<gene>
    <name evidence="17" type="ORF">RR42_m4058</name>
</gene>
<dbReference type="EC" id="1.14.14.1" evidence="12"/>
<dbReference type="CDD" id="cd06206">
    <property type="entry name" value="bifunctional_CYPOR"/>
    <property type="match status" value="1"/>
</dbReference>
<proteinExistence type="inferred from homology"/>
<keyword evidence="5 12" id="KW-0288">FMN</keyword>
<dbReference type="CDD" id="cd11068">
    <property type="entry name" value="CYP120A1"/>
    <property type="match status" value="1"/>
</dbReference>
<evidence type="ECO:0000256" key="6">
    <source>
        <dbReference type="ARBA" id="ARBA00022723"/>
    </source>
</evidence>
<comment type="catalytic activity">
    <reaction evidence="12">
        <text>2 oxidized [cytochrome P450] + NADPH = 2 reduced [cytochrome P450] + NADP(+) + H(+)</text>
        <dbReference type="Rhea" id="RHEA:24040"/>
        <dbReference type="Rhea" id="RHEA-COMP:14627"/>
        <dbReference type="Rhea" id="RHEA-COMP:14628"/>
        <dbReference type="ChEBI" id="CHEBI:15378"/>
        <dbReference type="ChEBI" id="CHEBI:55376"/>
        <dbReference type="ChEBI" id="CHEBI:57783"/>
        <dbReference type="ChEBI" id="CHEBI:58349"/>
        <dbReference type="ChEBI" id="CHEBI:60344"/>
        <dbReference type="EC" id="1.6.2.4"/>
    </reaction>
</comment>
<evidence type="ECO:0000256" key="1">
    <source>
        <dbReference type="ARBA" id="ARBA00010018"/>
    </source>
</evidence>
<dbReference type="EMBL" id="CP010536">
    <property type="protein sequence ID" value="AJG21407.1"/>
    <property type="molecule type" value="Genomic_DNA"/>
</dbReference>
<dbReference type="GO" id="GO:0070330">
    <property type="term" value="F:aromatase activity"/>
    <property type="evidence" value="ECO:0007669"/>
    <property type="project" value="UniProtKB-UniRule"/>
</dbReference>
<dbReference type="PROSITE" id="PS50902">
    <property type="entry name" value="FLAVODOXIN_LIKE"/>
    <property type="match status" value="1"/>
</dbReference>
<keyword evidence="3 12" id="KW-0349">Heme</keyword>
<comment type="similarity">
    <text evidence="1 12">In the N-terminal section; belongs to the cytochrome P450 family.</text>
</comment>
<dbReference type="PRINTS" id="PR00371">
    <property type="entry name" value="FPNCR"/>
</dbReference>
<dbReference type="InterPro" id="IPR036396">
    <property type="entry name" value="Cyt_P450_sf"/>
</dbReference>
<evidence type="ECO:0000313" key="17">
    <source>
        <dbReference type="EMBL" id="AJG21407.1"/>
    </source>
</evidence>
<dbReference type="InterPro" id="IPR017927">
    <property type="entry name" value="FAD-bd_FR_type"/>
</dbReference>
<comment type="catalytic activity">
    <reaction evidence="12">
        <text>an organic molecule + reduced [NADPH--hemoprotein reductase] + O2 = an alcohol + oxidized [NADPH--hemoprotein reductase] + H2O + H(+)</text>
        <dbReference type="Rhea" id="RHEA:17149"/>
        <dbReference type="Rhea" id="RHEA-COMP:11964"/>
        <dbReference type="Rhea" id="RHEA-COMP:11965"/>
        <dbReference type="ChEBI" id="CHEBI:15377"/>
        <dbReference type="ChEBI" id="CHEBI:15378"/>
        <dbReference type="ChEBI" id="CHEBI:15379"/>
        <dbReference type="ChEBI" id="CHEBI:30879"/>
        <dbReference type="ChEBI" id="CHEBI:57618"/>
        <dbReference type="ChEBI" id="CHEBI:58210"/>
        <dbReference type="ChEBI" id="CHEBI:142491"/>
        <dbReference type="EC" id="1.14.14.1"/>
    </reaction>
</comment>
<dbReference type="FunFam" id="1.10.630.10:FF:000040">
    <property type="entry name" value="Bifunctional cytochrome P450/NADPH--P450 reductase"/>
    <property type="match status" value="1"/>
</dbReference>
<feature type="compositionally biased region" description="Low complexity" evidence="14">
    <location>
        <begin position="1"/>
        <end position="25"/>
    </location>
</feature>
<evidence type="ECO:0000256" key="14">
    <source>
        <dbReference type="SAM" id="MobiDB-lite"/>
    </source>
</evidence>
<evidence type="ECO:0000256" key="11">
    <source>
        <dbReference type="ARBA" id="ARBA00023033"/>
    </source>
</evidence>